<keyword evidence="1" id="KW-0472">Membrane</keyword>
<dbReference type="KEGG" id="eaj:Q3M24_23000"/>
<sequence>MQHFELESWHLMVFFFTIILAIIKNDITNAVHSFFIIKSQKHFKGKEVQILSPAGTWDNITIVDYTYDIPFIEGGGVIIQQKDQNGKIFKEKISFTNWKAQRMRTQK</sequence>
<proteinExistence type="predicted"/>
<name>A0AAU8LV04_9BACT</name>
<organism evidence="2">
    <name type="scientific">Candidatus Electrothrix aestuarii</name>
    <dbReference type="NCBI Taxonomy" id="3062594"/>
    <lineage>
        <taxon>Bacteria</taxon>
        <taxon>Pseudomonadati</taxon>
        <taxon>Thermodesulfobacteriota</taxon>
        <taxon>Desulfobulbia</taxon>
        <taxon>Desulfobulbales</taxon>
        <taxon>Desulfobulbaceae</taxon>
        <taxon>Candidatus Electrothrix</taxon>
    </lineage>
</organism>
<feature type="transmembrane region" description="Helical" evidence="1">
    <location>
        <begin position="12"/>
        <end position="37"/>
    </location>
</feature>
<accession>A0AAU8LV04</accession>
<protein>
    <submittedName>
        <fullName evidence="2">Uncharacterized protein</fullName>
    </submittedName>
</protein>
<evidence type="ECO:0000313" key="2">
    <source>
        <dbReference type="EMBL" id="XCN73102.1"/>
    </source>
</evidence>
<keyword evidence="1" id="KW-0812">Transmembrane</keyword>
<dbReference type="AlphaFoldDB" id="A0AAU8LV04"/>
<keyword evidence="1" id="KW-1133">Transmembrane helix</keyword>
<gene>
    <name evidence="2" type="ORF">Q3M24_23000</name>
</gene>
<dbReference type="EMBL" id="CP159373">
    <property type="protein sequence ID" value="XCN73102.1"/>
    <property type="molecule type" value="Genomic_DNA"/>
</dbReference>
<evidence type="ECO:0000256" key="1">
    <source>
        <dbReference type="SAM" id="Phobius"/>
    </source>
</evidence>
<reference evidence="2" key="2">
    <citation type="submission" date="2024-06" db="EMBL/GenBank/DDBJ databases">
        <authorList>
            <person name="Plum-Jensen L.E."/>
            <person name="Schramm A."/>
            <person name="Marshall I.P.G."/>
        </authorList>
    </citation>
    <scope>NUCLEOTIDE SEQUENCE</scope>
    <source>
        <strain evidence="2">Rat1</strain>
    </source>
</reference>
<reference evidence="2" key="1">
    <citation type="journal article" date="2024" name="Syst. Appl. Microbiol.">
        <title>First single-strain enrichments of Electrothrix cable bacteria, description of E. aestuarii sp. nov. and E. rattekaaiensis sp. nov., and proposal of a cable bacteria taxonomy following the rules of the SeqCode.</title>
        <authorList>
            <person name="Plum-Jensen L.E."/>
            <person name="Schramm A."/>
            <person name="Marshall I.P.G."/>
        </authorList>
    </citation>
    <scope>NUCLEOTIDE SEQUENCE</scope>
    <source>
        <strain evidence="2">Rat1</strain>
    </source>
</reference>